<evidence type="ECO:0000313" key="2">
    <source>
        <dbReference type="Proteomes" id="UP000218505"/>
    </source>
</evidence>
<name>A0A290ZE00_9PSEU</name>
<proteinExistence type="predicted"/>
<dbReference type="Proteomes" id="UP000218505">
    <property type="component" value="Chromosome"/>
</dbReference>
<dbReference type="InterPro" id="IPR036689">
    <property type="entry name" value="ESAT-6-like_sf"/>
</dbReference>
<dbReference type="AlphaFoldDB" id="A0A290ZE00"/>
<dbReference type="EMBL" id="CP023445">
    <property type="protein sequence ID" value="ATE57237.1"/>
    <property type="molecule type" value="Genomic_DNA"/>
</dbReference>
<reference evidence="1" key="1">
    <citation type="submission" date="2017-09" db="EMBL/GenBank/DDBJ databases">
        <title>Complete Genome Sequence of ansamitocin-producing Bacterium Actinosynnema pretiosum X47.</title>
        <authorList>
            <person name="Cao G."/>
            <person name="Zong G."/>
            <person name="Zhong C."/>
            <person name="Fu J."/>
        </authorList>
    </citation>
    <scope>NUCLEOTIDE SEQUENCE [LARGE SCALE GENOMIC DNA]</scope>
    <source>
        <strain evidence="1">X47</strain>
    </source>
</reference>
<sequence length="102" mass="10478">MSGFDADLARLRGGAADFEGFAGRAGRIAADLGAALEALGPCWGDDAVGRSFAEGHVGPAASTKERVDGLNGQFGGLQDRFAATERTYRKVDEGNGTAFNAV</sequence>
<evidence type="ECO:0000313" key="1">
    <source>
        <dbReference type="EMBL" id="ATE57237.1"/>
    </source>
</evidence>
<dbReference type="SUPFAM" id="SSF140453">
    <property type="entry name" value="EsxAB dimer-like"/>
    <property type="match status" value="1"/>
</dbReference>
<gene>
    <name evidence="1" type="ORF">CNX65_31360</name>
</gene>
<protein>
    <submittedName>
        <fullName evidence="1">Uncharacterized protein</fullName>
    </submittedName>
</protein>
<dbReference type="KEGG" id="apre:CNX65_31360"/>
<dbReference type="RefSeq" id="WP_096496957.1">
    <property type="nucleotide sequence ID" value="NZ_CP023445.1"/>
</dbReference>
<accession>A0A290ZE00</accession>
<keyword evidence="2" id="KW-1185">Reference proteome</keyword>
<organism evidence="1 2">
    <name type="scientific">Actinosynnema pretiosum</name>
    <dbReference type="NCBI Taxonomy" id="42197"/>
    <lineage>
        <taxon>Bacteria</taxon>
        <taxon>Bacillati</taxon>
        <taxon>Actinomycetota</taxon>
        <taxon>Actinomycetes</taxon>
        <taxon>Pseudonocardiales</taxon>
        <taxon>Pseudonocardiaceae</taxon>
        <taxon>Actinosynnema</taxon>
    </lineage>
</organism>